<gene>
    <name evidence="1" type="ORF">BV25DRAFT_1819781</name>
</gene>
<keyword evidence="2" id="KW-1185">Reference proteome</keyword>
<evidence type="ECO:0000313" key="2">
    <source>
        <dbReference type="Proteomes" id="UP000814140"/>
    </source>
</evidence>
<organism evidence="1 2">
    <name type="scientific">Artomyces pyxidatus</name>
    <dbReference type="NCBI Taxonomy" id="48021"/>
    <lineage>
        <taxon>Eukaryota</taxon>
        <taxon>Fungi</taxon>
        <taxon>Dikarya</taxon>
        <taxon>Basidiomycota</taxon>
        <taxon>Agaricomycotina</taxon>
        <taxon>Agaricomycetes</taxon>
        <taxon>Russulales</taxon>
        <taxon>Auriscalpiaceae</taxon>
        <taxon>Artomyces</taxon>
    </lineage>
</organism>
<reference evidence="1" key="2">
    <citation type="journal article" date="2022" name="New Phytol.">
        <title>Evolutionary transition to the ectomycorrhizal habit in the genomes of a hyperdiverse lineage of mushroom-forming fungi.</title>
        <authorList>
            <person name="Looney B."/>
            <person name="Miyauchi S."/>
            <person name="Morin E."/>
            <person name="Drula E."/>
            <person name="Courty P.E."/>
            <person name="Kohler A."/>
            <person name="Kuo A."/>
            <person name="LaButti K."/>
            <person name="Pangilinan J."/>
            <person name="Lipzen A."/>
            <person name="Riley R."/>
            <person name="Andreopoulos W."/>
            <person name="He G."/>
            <person name="Johnson J."/>
            <person name="Nolan M."/>
            <person name="Tritt A."/>
            <person name="Barry K.W."/>
            <person name="Grigoriev I.V."/>
            <person name="Nagy L.G."/>
            <person name="Hibbett D."/>
            <person name="Henrissat B."/>
            <person name="Matheny P.B."/>
            <person name="Labbe J."/>
            <person name="Martin F.M."/>
        </authorList>
    </citation>
    <scope>NUCLEOTIDE SEQUENCE</scope>
    <source>
        <strain evidence="1">HHB10654</strain>
    </source>
</reference>
<proteinExistence type="predicted"/>
<reference evidence="1" key="1">
    <citation type="submission" date="2021-03" db="EMBL/GenBank/DDBJ databases">
        <authorList>
            <consortium name="DOE Joint Genome Institute"/>
            <person name="Ahrendt S."/>
            <person name="Looney B.P."/>
            <person name="Miyauchi S."/>
            <person name="Morin E."/>
            <person name="Drula E."/>
            <person name="Courty P.E."/>
            <person name="Chicoki N."/>
            <person name="Fauchery L."/>
            <person name="Kohler A."/>
            <person name="Kuo A."/>
            <person name="Labutti K."/>
            <person name="Pangilinan J."/>
            <person name="Lipzen A."/>
            <person name="Riley R."/>
            <person name="Andreopoulos W."/>
            <person name="He G."/>
            <person name="Johnson J."/>
            <person name="Barry K.W."/>
            <person name="Grigoriev I.V."/>
            <person name="Nagy L."/>
            <person name="Hibbett D."/>
            <person name="Henrissat B."/>
            <person name="Matheny P.B."/>
            <person name="Labbe J."/>
            <person name="Martin F."/>
        </authorList>
    </citation>
    <scope>NUCLEOTIDE SEQUENCE</scope>
    <source>
        <strain evidence="1">HHB10654</strain>
    </source>
</reference>
<protein>
    <submittedName>
        <fullName evidence="1">Uncharacterized protein</fullName>
    </submittedName>
</protein>
<name>A0ACB8TG62_9AGAM</name>
<accession>A0ACB8TG62</accession>
<comment type="caution">
    <text evidence="1">The sequence shown here is derived from an EMBL/GenBank/DDBJ whole genome shotgun (WGS) entry which is preliminary data.</text>
</comment>
<feature type="non-terminal residue" evidence="1">
    <location>
        <position position="1"/>
    </location>
</feature>
<evidence type="ECO:0000313" key="1">
    <source>
        <dbReference type="EMBL" id="KAI0067444.1"/>
    </source>
</evidence>
<dbReference type="Proteomes" id="UP000814140">
    <property type="component" value="Unassembled WGS sequence"/>
</dbReference>
<sequence length="190" mass="22028">MAIPHSKPNAFLLAVLSIVSIVWTSYLILFVCTVDFAHLEARAYSYEGYDFPAFLPMKPRRPVELLVEESVHYSLTDPEAEDEWFKYLPPGAGTVRLGNGHRPFIVAMFHQLHCLWYLRSELTNTIEPNWPHVQHCFNLLRNAVLCRPDLTLEAGDFTLRNFTEERTGASHVCRDWEALYDEMVMNRVSR</sequence>
<dbReference type="EMBL" id="MU277190">
    <property type="protein sequence ID" value="KAI0067444.1"/>
    <property type="molecule type" value="Genomic_DNA"/>
</dbReference>